<proteinExistence type="predicted"/>
<evidence type="ECO:0000256" key="3">
    <source>
        <dbReference type="ARBA" id="ARBA00022806"/>
    </source>
</evidence>
<dbReference type="SUPFAM" id="SSF52540">
    <property type="entry name" value="P-loop containing nucleoside triphosphate hydrolases"/>
    <property type="match status" value="2"/>
</dbReference>
<dbReference type="Proteomes" id="UP001221142">
    <property type="component" value="Unassembled WGS sequence"/>
</dbReference>
<dbReference type="Gene3D" id="3.40.50.300">
    <property type="entry name" value="P-loop containing nucleotide triphosphate hydrolases"/>
    <property type="match status" value="1"/>
</dbReference>
<dbReference type="PANTHER" id="PTHR45626">
    <property type="entry name" value="TRANSCRIPTION TERMINATION FACTOR 2-RELATED"/>
    <property type="match status" value="1"/>
</dbReference>
<evidence type="ECO:0000313" key="6">
    <source>
        <dbReference type="EMBL" id="KAJ7621436.1"/>
    </source>
</evidence>
<accession>A0AAD7FJ00</accession>
<dbReference type="CDD" id="cd18008">
    <property type="entry name" value="DEXDc_SHPRH-like"/>
    <property type="match status" value="1"/>
</dbReference>
<keyword evidence="7" id="KW-1185">Reference proteome</keyword>
<dbReference type="SMART" id="SM00487">
    <property type="entry name" value="DEXDc"/>
    <property type="match status" value="1"/>
</dbReference>
<sequence length="698" mass="77948">MSIRISTLEAPVYLLDAAQGHNIPPPGADLILFSDQYHRISRGMPAPALFVKSSSDVAPFGTLASYHHAPNLQPWMQEYTGIEFVSKMPENHSRSAPHPYADEKIITIEIWAPQELADLYRPRMLWVLTGPERNKYQLDVAQSPPPAWQVALQRERGLSVEILEECNWTADWDAVDVYTGTSIPILPSYEAKIQGLNAKLFPHQRQAVGWMISQENPQLPTAEPTQLWTLLGLGANARPTFGHEIIKSFRTYQPELGRGGILADDMGLGKTLTALALFMKTKDELLPGIDQTTLIVAPLSILGVWEDEIRARCPALKYIKYYPGKGNTTPSDSDPKRWKKMDVILTNYETVRNEERIALFESLHWRAQRLILDEAHKIRNAKSKTHEAISRLRAHSRWALTGTPILNGQEDIRSLISVLQMCKPITPEKEKQHWTQYIGSGSEPDPKRKAALITNTQKLLRCVCLRRTKETLNAKGEKIVALPPVIYQSVEVGMYPHQKGVYQSIARSIGAGAAGSKQLVIILRLRQAALHSDLVSEHLLSQTTCHICFETISEDEGSVSCNGAESHTYCSNCATNECQLCVRTRTHASIYVLNNDYIQESADSDEDDADMEDTTHHSSPLKSAKLDVLVDLLHRIPVGEKALVFSSFVRFLDLVELRLSEEGIESTSFDGRMSLDDKSASLTRASCDNSSAALEALK</sequence>
<dbReference type="InterPro" id="IPR014001">
    <property type="entry name" value="Helicase_ATP-bd"/>
</dbReference>
<evidence type="ECO:0000259" key="5">
    <source>
        <dbReference type="PROSITE" id="PS51192"/>
    </source>
</evidence>
<dbReference type="GO" id="GO:0005634">
    <property type="term" value="C:nucleus"/>
    <property type="evidence" value="ECO:0007669"/>
    <property type="project" value="TreeGrafter"/>
</dbReference>
<dbReference type="GO" id="GO:0016787">
    <property type="term" value="F:hydrolase activity"/>
    <property type="evidence" value="ECO:0007669"/>
    <property type="project" value="UniProtKB-KW"/>
</dbReference>
<keyword evidence="3" id="KW-0347">Helicase</keyword>
<dbReference type="Pfam" id="PF00176">
    <property type="entry name" value="SNF2-rel_dom"/>
    <property type="match status" value="1"/>
</dbReference>
<dbReference type="GO" id="GO:0004386">
    <property type="term" value="F:helicase activity"/>
    <property type="evidence" value="ECO:0007669"/>
    <property type="project" value="UniProtKB-KW"/>
</dbReference>
<dbReference type="GO" id="GO:0006281">
    <property type="term" value="P:DNA repair"/>
    <property type="evidence" value="ECO:0007669"/>
    <property type="project" value="TreeGrafter"/>
</dbReference>
<dbReference type="PANTHER" id="PTHR45626:SF17">
    <property type="entry name" value="HELICASE-LIKE TRANSCRIPTION FACTOR"/>
    <property type="match status" value="1"/>
</dbReference>
<protein>
    <submittedName>
        <fullName evidence="6">SNF2 family N-terminal domain-containing protein</fullName>
    </submittedName>
</protein>
<dbReference type="EMBL" id="JARKIF010000016">
    <property type="protein sequence ID" value="KAJ7621436.1"/>
    <property type="molecule type" value="Genomic_DNA"/>
</dbReference>
<dbReference type="GO" id="GO:0008094">
    <property type="term" value="F:ATP-dependent activity, acting on DNA"/>
    <property type="evidence" value="ECO:0007669"/>
    <property type="project" value="TreeGrafter"/>
</dbReference>
<dbReference type="InterPro" id="IPR038718">
    <property type="entry name" value="SNF2-like_sf"/>
</dbReference>
<evidence type="ECO:0000256" key="4">
    <source>
        <dbReference type="ARBA" id="ARBA00022840"/>
    </source>
</evidence>
<dbReference type="Gene3D" id="3.40.50.10810">
    <property type="entry name" value="Tandem AAA-ATPase domain"/>
    <property type="match status" value="1"/>
</dbReference>
<comment type="caution">
    <text evidence="6">The sequence shown here is derived from an EMBL/GenBank/DDBJ whole genome shotgun (WGS) entry which is preliminary data.</text>
</comment>
<evidence type="ECO:0000256" key="1">
    <source>
        <dbReference type="ARBA" id="ARBA00022741"/>
    </source>
</evidence>
<dbReference type="PROSITE" id="PS51192">
    <property type="entry name" value="HELICASE_ATP_BIND_1"/>
    <property type="match status" value="1"/>
</dbReference>
<feature type="domain" description="Helicase ATP-binding" evidence="5">
    <location>
        <begin position="251"/>
        <end position="422"/>
    </location>
</feature>
<evidence type="ECO:0000256" key="2">
    <source>
        <dbReference type="ARBA" id="ARBA00022801"/>
    </source>
</evidence>
<keyword evidence="1" id="KW-0547">Nucleotide-binding</keyword>
<name>A0AAD7FJ00_9AGAR</name>
<dbReference type="InterPro" id="IPR050628">
    <property type="entry name" value="SNF2_RAD54_helicase_TF"/>
</dbReference>
<dbReference type="InterPro" id="IPR027417">
    <property type="entry name" value="P-loop_NTPase"/>
</dbReference>
<dbReference type="AlphaFoldDB" id="A0AAD7FJ00"/>
<evidence type="ECO:0000313" key="7">
    <source>
        <dbReference type="Proteomes" id="UP001221142"/>
    </source>
</evidence>
<organism evidence="6 7">
    <name type="scientific">Roridomyces roridus</name>
    <dbReference type="NCBI Taxonomy" id="1738132"/>
    <lineage>
        <taxon>Eukaryota</taxon>
        <taxon>Fungi</taxon>
        <taxon>Dikarya</taxon>
        <taxon>Basidiomycota</taxon>
        <taxon>Agaricomycotina</taxon>
        <taxon>Agaricomycetes</taxon>
        <taxon>Agaricomycetidae</taxon>
        <taxon>Agaricales</taxon>
        <taxon>Marasmiineae</taxon>
        <taxon>Mycenaceae</taxon>
        <taxon>Roridomyces</taxon>
    </lineage>
</organism>
<keyword evidence="2" id="KW-0378">Hydrolase</keyword>
<gene>
    <name evidence="6" type="ORF">FB45DRAFT_1032690</name>
</gene>
<dbReference type="InterPro" id="IPR000330">
    <property type="entry name" value="SNF2_N"/>
</dbReference>
<dbReference type="GO" id="GO:0005524">
    <property type="term" value="F:ATP binding"/>
    <property type="evidence" value="ECO:0007669"/>
    <property type="project" value="UniProtKB-KW"/>
</dbReference>
<reference evidence="6" key="1">
    <citation type="submission" date="2023-03" db="EMBL/GenBank/DDBJ databases">
        <title>Massive genome expansion in bonnet fungi (Mycena s.s.) driven by repeated elements and novel gene families across ecological guilds.</title>
        <authorList>
            <consortium name="Lawrence Berkeley National Laboratory"/>
            <person name="Harder C.B."/>
            <person name="Miyauchi S."/>
            <person name="Viragh M."/>
            <person name="Kuo A."/>
            <person name="Thoen E."/>
            <person name="Andreopoulos B."/>
            <person name="Lu D."/>
            <person name="Skrede I."/>
            <person name="Drula E."/>
            <person name="Henrissat B."/>
            <person name="Morin E."/>
            <person name="Kohler A."/>
            <person name="Barry K."/>
            <person name="LaButti K."/>
            <person name="Morin E."/>
            <person name="Salamov A."/>
            <person name="Lipzen A."/>
            <person name="Mereny Z."/>
            <person name="Hegedus B."/>
            <person name="Baldrian P."/>
            <person name="Stursova M."/>
            <person name="Weitz H."/>
            <person name="Taylor A."/>
            <person name="Grigoriev I.V."/>
            <person name="Nagy L.G."/>
            <person name="Martin F."/>
            <person name="Kauserud H."/>
        </authorList>
    </citation>
    <scope>NUCLEOTIDE SEQUENCE</scope>
    <source>
        <strain evidence="6">9284</strain>
    </source>
</reference>
<keyword evidence="4" id="KW-0067">ATP-binding</keyword>